<evidence type="ECO:0000313" key="3">
    <source>
        <dbReference type="EMBL" id="GES95581.1"/>
    </source>
</evidence>
<dbReference type="STRING" id="94130.A0A2Z6RLD7"/>
<dbReference type="AlphaFoldDB" id="A0A2Z6RLD7"/>
<evidence type="ECO:0000313" key="2">
    <source>
        <dbReference type="EMBL" id="GBB97511.1"/>
    </source>
</evidence>
<dbReference type="Proteomes" id="UP000615446">
    <property type="component" value="Unassembled WGS sequence"/>
</dbReference>
<reference evidence="3" key="2">
    <citation type="submission" date="2019-10" db="EMBL/GenBank/DDBJ databases">
        <title>Conservation and host-specific expression of non-tandemly repeated heterogenous ribosome RNA gene in arbuscular mycorrhizal fungi.</title>
        <authorList>
            <person name="Maeda T."/>
            <person name="Kobayashi Y."/>
            <person name="Nakagawa T."/>
            <person name="Ezawa T."/>
            <person name="Yamaguchi K."/>
            <person name="Bino T."/>
            <person name="Nishimoto Y."/>
            <person name="Shigenobu S."/>
            <person name="Kawaguchi M."/>
        </authorList>
    </citation>
    <scope>NUCLEOTIDE SEQUENCE</scope>
    <source>
        <strain evidence="3">HR1</strain>
    </source>
</reference>
<feature type="domain" description="Methyltransferase type 11" evidence="1">
    <location>
        <begin position="133"/>
        <end position="195"/>
    </location>
</feature>
<accession>A0A2Z6RLD7</accession>
<dbReference type="CDD" id="cd02440">
    <property type="entry name" value="AdoMet_MTases"/>
    <property type="match status" value="1"/>
</dbReference>
<dbReference type="SUPFAM" id="SSF53335">
    <property type="entry name" value="S-adenosyl-L-methionine-dependent methyltransferases"/>
    <property type="match status" value="1"/>
</dbReference>
<dbReference type="Proteomes" id="UP000247702">
    <property type="component" value="Unassembled WGS sequence"/>
</dbReference>
<proteinExistence type="predicted"/>
<dbReference type="Pfam" id="PF08241">
    <property type="entry name" value="Methyltransf_11"/>
    <property type="match status" value="1"/>
</dbReference>
<dbReference type="InterPro" id="IPR013216">
    <property type="entry name" value="Methyltransf_11"/>
</dbReference>
<evidence type="ECO:0000259" key="1">
    <source>
        <dbReference type="Pfam" id="PF08241"/>
    </source>
</evidence>
<keyword evidence="3" id="KW-0489">Methyltransferase</keyword>
<keyword evidence="4" id="KW-1185">Reference proteome</keyword>
<comment type="caution">
    <text evidence="2">The sequence shown here is derived from an EMBL/GenBank/DDBJ whole genome shotgun (WGS) entry which is preliminary data.</text>
</comment>
<dbReference type="OrthoDB" id="2013972at2759"/>
<dbReference type="GO" id="GO:0008757">
    <property type="term" value="F:S-adenosylmethionine-dependent methyltransferase activity"/>
    <property type="evidence" value="ECO:0007669"/>
    <property type="project" value="InterPro"/>
</dbReference>
<dbReference type="InterPro" id="IPR029063">
    <property type="entry name" value="SAM-dependent_MTases_sf"/>
</dbReference>
<dbReference type="Gene3D" id="3.40.50.150">
    <property type="entry name" value="Vaccinia Virus protein VP39"/>
    <property type="match status" value="1"/>
</dbReference>
<protein>
    <submittedName>
        <fullName evidence="3">S-adenosyl-L-methionine-dependent methyltransferase</fullName>
    </submittedName>
</protein>
<dbReference type="EMBL" id="BEXD01002223">
    <property type="protein sequence ID" value="GBB97511.1"/>
    <property type="molecule type" value="Genomic_DNA"/>
</dbReference>
<evidence type="ECO:0000313" key="4">
    <source>
        <dbReference type="Proteomes" id="UP000247702"/>
    </source>
</evidence>
<sequence length="328" mass="37605">MAHKEKSCKLNKSSILSTLKINKISCISSDDSSIENVEMRNPVIKFNEKDINRLEIQHHLFRIIWNGNFSVPMQHQLSRGSVNVLEVGSCPLVWTLDMASEYPSSTFIGIENISSITAASYSKLSSYYSSKIPEPRNAAVLQMTSSTPTSLPFPDETFDLVYHKSSLINPSSQSLHNPFNTLNQLLRVLKPGGWLEFMIIEKQWFNLGPITEYVKNSYVEFLSSTGINYIEYSYFERYLTSRKDISCIRKQIKETPIGSFGGRVGEFLGEVLLNPIKHNKHNLCIRMKISEKKFDELINVMIKEINQYKTYCRSIRLYARKQSSARNS</sequence>
<organism evidence="2 4">
    <name type="scientific">Rhizophagus clarus</name>
    <dbReference type="NCBI Taxonomy" id="94130"/>
    <lineage>
        <taxon>Eukaryota</taxon>
        <taxon>Fungi</taxon>
        <taxon>Fungi incertae sedis</taxon>
        <taxon>Mucoromycota</taxon>
        <taxon>Glomeromycotina</taxon>
        <taxon>Glomeromycetes</taxon>
        <taxon>Glomerales</taxon>
        <taxon>Glomeraceae</taxon>
        <taxon>Rhizophagus</taxon>
    </lineage>
</organism>
<reference evidence="2 4" key="1">
    <citation type="submission" date="2017-11" db="EMBL/GenBank/DDBJ databases">
        <title>The genome of Rhizophagus clarus HR1 reveals common genetic basis of auxotrophy among arbuscular mycorrhizal fungi.</title>
        <authorList>
            <person name="Kobayashi Y."/>
        </authorList>
    </citation>
    <scope>NUCLEOTIDE SEQUENCE [LARGE SCALE GENOMIC DNA]</scope>
    <source>
        <strain evidence="2 4">HR1</strain>
    </source>
</reference>
<name>A0A2Z6RLD7_9GLOM</name>
<dbReference type="GO" id="GO:0032259">
    <property type="term" value="P:methylation"/>
    <property type="evidence" value="ECO:0007669"/>
    <property type="project" value="UniProtKB-KW"/>
</dbReference>
<dbReference type="EMBL" id="BLAL01000242">
    <property type="protein sequence ID" value="GES95581.1"/>
    <property type="molecule type" value="Genomic_DNA"/>
</dbReference>
<gene>
    <name evidence="3" type="ORF">RCL2_002224200</name>
    <name evidence="2" type="ORF">RclHR1_00030068</name>
</gene>
<keyword evidence="3" id="KW-0808">Transferase</keyword>